<gene>
    <name evidence="2" type="ORF">EX30DRAFT_342841</name>
</gene>
<dbReference type="InParanoid" id="A0A4S2MSF5"/>
<keyword evidence="3" id="KW-1185">Reference proteome</keyword>
<evidence type="ECO:0000313" key="2">
    <source>
        <dbReference type="EMBL" id="TGZ78798.1"/>
    </source>
</evidence>
<sequence length="56" mass="6114">MGDEWRGFREVGNKTAKSVAPAVVVMVIDIATWILGLSIPFLTILQFNSASVSDFD</sequence>
<evidence type="ECO:0000313" key="3">
    <source>
        <dbReference type="Proteomes" id="UP000298138"/>
    </source>
</evidence>
<protein>
    <submittedName>
        <fullName evidence="2">Uncharacterized protein</fullName>
    </submittedName>
</protein>
<reference evidence="2 3" key="1">
    <citation type="submission" date="2019-04" db="EMBL/GenBank/DDBJ databases">
        <title>Comparative genomics and transcriptomics to analyze fruiting body development in filamentous ascomycetes.</title>
        <authorList>
            <consortium name="DOE Joint Genome Institute"/>
            <person name="Lutkenhaus R."/>
            <person name="Traeger S."/>
            <person name="Breuer J."/>
            <person name="Kuo A."/>
            <person name="Lipzen A."/>
            <person name="Pangilinan J."/>
            <person name="Dilworth D."/>
            <person name="Sandor L."/>
            <person name="Poggeler S."/>
            <person name="Barry K."/>
            <person name="Grigoriev I.V."/>
            <person name="Nowrousian M."/>
        </authorList>
    </citation>
    <scope>NUCLEOTIDE SEQUENCE [LARGE SCALE GENOMIC DNA]</scope>
    <source>
        <strain evidence="2 3">CBS 389.68</strain>
    </source>
</reference>
<name>A0A4S2MSF5_9PEZI</name>
<dbReference type="EMBL" id="ML220137">
    <property type="protein sequence ID" value="TGZ78798.1"/>
    <property type="molecule type" value="Genomic_DNA"/>
</dbReference>
<accession>A0A4S2MSF5</accession>
<dbReference type="Proteomes" id="UP000298138">
    <property type="component" value="Unassembled WGS sequence"/>
</dbReference>
<organism evidence="2 3">
    <name type="scientific">Ascodesmis nigricans</name>
    <dbReference type="NCBI Taxonomy" id="341454"/>
    <lineage>
        <taxon>Eukaryota</taxon>
        <taxon>Fungi</taxon>
        <taxon>Dikarya</taxon>
        <taxon>Ascomycota</taxon>
        <taxon>Pezizomycotina</taxon>
        <taxon>Pezizomycetes</taxon>
        <taxon>Pezizales</taxon>
        <taxon>Ascodesmidaceae</taxon>
        <taxon>Ascodesmis</taxon>
    </lineage>
</organism>
<dbReference type="AlphaFoldDB" id="A0A4S2MSF5"/>
<proteinExistence type="predicted"/>
<keyword evidence="1" id="KW-0472">Membrane</keyword>
<feature type="transmembrane region" description="Helical" evidence="1">
    <location>
        <begin position="20"/>
        <end position="45"/>
    </location>
</feature>
<keyword evidence="1" id="KW-1133">Transmembrane helix</keyword>
<keyword evidence="1" id="KW-0812">Transmembrane</keyword>
<evidence type="ECO:0000256" key="1">
    <source>
        <dbReference type="SAM" id="Phobius"/>
    </source>
</evidence>